<evidence type="ECO:0000313" key="3">
    <source>
        <dbReference type="Proteomes" id="UP000228909"/>
    </source>
</evidence>
<keyword evidence="1" id="KW-0472">Membrane</keyword>
<reference evidence="3" key="1">
    <citation type="submission" date="2017-09" db="EMBL/GenBank/DDBJ databases">
        <title>Depth-based differentiation of microbial function through sediment-hosted aquifers and enrichment of novel symbionts in the deep terrestrial subsurface.</title>
        <authorList>
            <person name="Probst A.J."/>
            <person name="Ladd B."/>
            <person name="Jarett J.K."/>
            <person name="Geller-Mcgrath D.E."/>
            <person name="Sieber C.M.K."/>
            <person name="Emerson J.B."/>
            <person name="Anantharaman K."/>
            <person name="Thomas B.C."/>
            <person name="Malmstrom R."/>
            <person name="Stieglmeier M."/>
            <person name="Klingl A."/>
            <person name="Woyke T."/>
            <person name="Ryan C.M."/>
            <person name="Banfield J.F."/>
        </authorList>
    </citation>
    <scope>NUCLEOTIDE SEQUENCE [LARGE SCALE GENOMIC DNA]</scope>
</reference>
<accession>A0A2H0TJ25</accession>
<feature type="transmembrane region" description="Helical" evidence="1">
    <location>
        <begin position="20"/>
        <end position="45"/>
    </location>
</feature>
<name>A0A2H0TJ25_9BACT</name>
<comment type="caution">
    <text evidence="2">The sequence shown here is derived from an EMBL/GenBank/DDBJ whole genome shotgun (WGS) entry which is preliminary data.</text>
</comment>
<sequence length="62" mass="7142">MLAHMEVVGSPNWIIQAKSLIWSVVIGLIIIYGAWLIVSLFFQIIGIAEWTDLKTWWQIKCP</sequence>
<evidence type="ECO:0000313" key="2">
    <source>
        <dbReference type="EMBL" id="PIR71560.1"/>
    </source>
</evidence>
<organism evidence="2 3">
    <name type="scientific">Candidatus Nealsonbacteria bacterium CG10_big_fil_rev_8_21_14_0_10_37_25</name>
    <dbReference type="NCBI Taxonomy" id="1974711"/>
    <lineage>
        <taxon>Bacteria</taxon>
        <taxon>Candidatus Nealsoniibacteriota</taxon>
    </lineage>
</organism>
<dbReference type="Proteomes" id="UP000228909">
    <property type="component" value="Unassembled WGS sequence"/>
</dbReference>
<keyword evidence="1" id="KW-0812">Transmembrane</keyword>
<keyword evidence="1" id="KW-1133">Transmembrane helix</keyword>
<dbReference type="AlphaFoldDB" id="A0A2H0TJ25"/>
<evidence type="ECO:0000256" key="1">
    <source>
        <dbReference type="SAM" id="Phobius"/>
    </source>
</evidence>
<protein>
    <submittedName>
        <fullName evidence="2">Uncharacterized protein</fullName>
    </submittedName>
</protein>
<dbReference type="EMBL" id="PFCK01000055">
    <property type="protein sequence ID" value="PIR71560.1"/>
    <property type="molecule type" value="Genomic_DNA"/>
</dbReference>
<proteinExistence type="predicted"/>
<gene>
    <name evidence="2" type="ORF">COU43_01940</name>
</gene>